<gene>
    <name evidence="2" type="ORF">MB27_40055</name>
</gene>
<organism evidence="2 3">
    <name type="scientific">Actinoplanes utahensis</name>
    <dbReference type="NCBI Taxonomy" id="1869"/>
    <lineage>
        <taxon>Bacteria</taxon>
        <taxon>Bacillati</taxon>
        <taxon>Actinomycetota</taxon>
        <taxon>Actinomycetes</taxon>
        <taxon>Micromonosporales</taxon>
        <taxon>Micromonosporaceae</taxon>
        <taxon>Actinoplanes</taxon>
    </lineage>
</organism>
<comment type="caution">
    <text evidence="2">The sequence shown here is derived from an EMBL/GenBank/DDBJ whole genome shotgun (WGS) entry which is preliminary data.</text>
</comment>
<keyword evidence="3" id="KW-1185">Reference proteome</keyword>
<dbReference type="EMBL" id="JRTT01000137">
    <property type="protein sequence ID" value="KHD72629.1"/>
    <property type="molecule type" value="Genomic_DNA"/>
</dbReference>
<sequence length="74" mass="8046">MRESVSAALAQEDAGVFAPLLEDDEDEEVVDEDEDDDEDDEVVDVDEEVESAFLAGSLVADFSALTLPARESLR</sequence>
<proteinExistence type="predicted"/>
<protein>
    <submittedName>
        <fullName evidence="2">Uncharacterized protein</fullName>
    </submittedName>
</protein>
<reference evidence="2 3" key="1">
    <citation type="submission" date="2014-10" db="EMBL/GenBank/DDBJ databases">
        <title>Draft genome sequence of Actinoplanes utahensis NRRL 12052.</title>
        <authorList>
            <person name="Velasco-Bucheli B."/>
            <person name="del Cerro C."/>
            <person name="Hormigo D."/>
            <person name="Garcia J.L."/>
            <person name="Acebal C."/>
            <person name="Arroyo M."/>
            <person name="de la Mata I."/>
        </authorList>
    </citation>
    <scope>NUCLEOTIDE SEQUENCE [LARGE SCALE GENOMIC DNA]</scope>
    <source>
        <strain evidence="2 3">NRRL 12052</strain>
    </source>
</reference>
<evidence type="ECO:0000313" key="3">
    <source>
        <dbReference type="Proteomes" id="UP000054537"/>
    </source>
</evidence>
<evidence type="ECO:0000313" key="2">
    <source>
        <dbReference type="EMBL" id="KHD72629.1"/>
    </source>
</evidence>
<feature type="compositionally biased region" description="Acidic residues" evidence="1">
    <location>
        <begin position="21"/>
        <end position="40"/>
    </location>
</feature>
<name>A0A0A6UE86_ACTUT</name>
<dbReference type="RefSeq" id="WP_236643213.1">
    <property type="nucleotide sequence ID" value="NZ_BAABKU010000003.1"/>
</dbReference>
<evidence type="ECO:0000256" key="1">
    <source>
        <dbReference type="SAM" id="MobiDB-lite"/>
    </source>
</evidence>
<dbReference type="Proteomes" id="UP000054537">
    <property type="component" value="Unassembled WGS sequence"/>
</dbReference>
<accession>A0A0A6UE86</accession>
<dbReference type="AlphaFoldDB" id="A0A0A6UE86"/>
<feature type="region of interest" description="Disordered" evidence="1">
    <location>
        <begin position="13"/>
        <end position="40"/>
    </location>
</feature>